<feature type="region of interest" description="Disordered" evidence="1">
    <location>
        <begin position="1"/>
        <end position="26"/>
    </location>
</feature>
<dbReference type="EMBL" id="CAJNDS010002782">
    <property type="protein sequence ID" value="CAE7595499.1"/>
    <property type="molecule type" value="Genomic_DNA"/>
</dbReference>
<feature type="compositionally biased region" description="Basic and acidic residues" evidence="1">
    <location>
        <begin position="562"/>
        <end position="574"/>
    </location>
</feature>
<gene>
    <name evidence="2" type="ORF">SNAT2548_LOCUS33886</name>
</gene>
<evidence type="ECO:0000313" key="2">
    <source>
        <dbReference type="EMBL" id="CAE7595499.1"/>
    </source>
</evidence>
<dbReference type="AlphaFoldDB" id="A0A812V121"/>
<sequence>MTDARPATETANSDAETESSSDGEARATTSTATLLAARIAAQPCMFCLAGTGVLCFFGLKKLLTSGSPTTSCTPTTKLRKKPKPKEPQDLQPLPELHPRSEEEVKQAVDKWLQHVRPRAWDFFIHEGQIREVLETVASNTDRNYDPILETKCSLWHGSLDEYNEATHRMIKPGEEEESVTYLNRVLAFTFAADTTFEKLMQLPKVAFRTSCRDPRCVCLACISHASQVAAASPVEFALGFICGVRRANGPSLMDMTKLELKTPRQKLGYDVGEYILLRPALVARDAKTFDPDDDEVVDELEEGQEVRAVEIVELKKEKRVRARLHEPDGWVTFANTETGIRRVMAKEEWLETRMAESAASGGDAESATESELSDDEAGRSPRYRPADVGDHGESENEDDFYSDEDANERSRHQKPKVAYDVGEYILLRPAFVARDAKTFDPDDDEVVEELEEGQEVRAVEIVELKEEKRVRARLHQPDGWVTLANMETGVQRVMAKEEWLETRKAAMVESAESSDGEAEPASESASSERSELSDEEDRAVPQQKRQPGGETASLADVGVVHTDGDLLNRTHQGERAPTPKFKQIYVESKGSRVQADENTDDEAVLTDEDELELE</sequence>
<feature type="compositionally biased region" description="Low complexity" evidence="1">
    <location>
        <begin position="67"/>
        <end position="76"/>
    </location>
</feature>
<protein>
    <submittedName>
        <fullName evidence="2">Uncharacterized protein</fullName>
    </submittedName>
</protein>
<feature type="compositionally biased region" description="Acidic residues" evidence="1">
    <location>
        <begin position="366"/>
        <end position="375"/>
    </location>
</feature>
<keyword evidence="3" id="KW-1185">Reference proteome</keyword>
<feature type="compositionally biased region" description="Basic and acidic residues" evidence="1">
    <location>
        <begin position="376"/>
        <end position="394"/>
    </location>
</feature>
<comment type="caution">
    <text evidence="2">The sequence shown here is derived from an EMBL/GenBank/DDBJ whole genome shotgun (WGS) entry which is preliminary data.</text>
</comment>
<organism evidence="2 3">
    <name type="scientific">Symbiodinium natans</name>
    <dbReference type="NCBI Taxonomy" id="878477"/>
    <lineage>
        <taxon>Eukaryota</taxon>
        <taxon>Sar</taxon>
        <taxon>Alveolata</taxon>
        <taxon>Dinophyceae</taxon>
        <taxon>Suessiales</taxon>
        <taxon>Symbiodiniaceae</taxon>
        <taxon>Symbiodinium</taxon>
    </lineage>
</organism>
<name>A0A812V121_9DINO</name>
<feature type="compositionally biased region" description="Low complexity" evidence="1">
    <location>
        <begin position="355"/>
        <end position="365"/>
    </location>
</feature>
<proteinExistence type="predicted"/>
<feature type="region of interest" description="Disordered" evidence="1">
    <location>
        <begin position="504"/>
        <end position="614"/>
    </location>
</feature>
<evidence type="ECO:0000313" key="3">
    <source>
        <dbReference type="Proteomes" id="UP000604046"/>
    </source>
</evidence>
<feature type="compositionally biased region" description="Acidic residues" evidence="1">
    <location>
        <begin position="597"/>
        <end position="614"/>
    </location>
</feature>
<reference evidence="2" key="1">
    <citation type="submission" date="2021-02" db="EMBL/GenBank/DDBJ databases">
        <authorList>
            <person name="Dougan E. K."/>
            <person name="Rhodes N."/>
            <person name="Thang M."/>
            <person name="Chan C."/>
        </authorList>
    </citation>
    <scope>NUCLEOTIDE SEQUENCE</scope>
</reference>
<evidence type="ECO:0000256" key="1">
    <source>
        <dbReference type="SAM" id="MobiDB-lite"/>
    </source>
</evidence>
<accession>A0A812V121</accession>
<feature type="compositionally biased region" description="Acidic residues" evidence="1">
    <location>
        <begin position="395"/>
        <end position="406"/>
    </location>
</feature>
<feature type="region of interest" description="Disordered" evidence="1">
    <location>
        <begin position="353"/>
        <end position="415"/>
    </location>
</feature>
<feature type="region of interest" description="Disordered" evidence="1">
    <location>
        <begin position="67"/>
        <end position="102"/>
    </location>
</feature>
<dbReference type="Proteomes" id="UP000604046">
    <property type="component" value="Unassembled WGS sequence"/>
</dbReference>
<dbReference type="OrthoDB" id="445126at2759"/>